<sequence length="362" mass="40693">MRRSTILFHVVVLTNLLQRQLAFEFRDALSRRSLLYEGFTVAALCPQFAVAATTEKPLLPGGRAPQNIQIKGEWNDMPLLQTKLAQSRIGQLDLSPLQQPFLGATELYYAPFLFGSWNTTATLKRKIYPFGLNYVPSNSLIEGSPRYREETVGDRCSYEVHYFSTIAKTMANQATVNLGLGIPETKIIQDRAFNSVSLSAAYNQLSPVTDVVWDYRNDPTKVLLTLSSLSADMRPLGPRRAEIFLQARQAESLGDDVFCSAEKSRAVTIAGRDVVVSETETITEFRQVDRDHVSAISRIAVYLTPNPNSREGILWQQTEGKAIAFFDYELEMQRLKEDVPMANGKVERRACVRTPKDVIQCD</sequence>
<keyword evidence="1" id="KW-0732">Signal</keyword>
<comment type="caution">
    <text evidence="3">The sequence shown here is derived from an EMBL/GenBank/DDBJ whole genome shotgun (WGS) entry which is preliminary data.</text>
</comment>
<evidence type="ECO:0000313" key="4">
    <source>
        <dbReference type="Proteomes" id="UP000198406"/>
    </source>
</evidence>
<accession>A0A1Z5KS60</accession>
<name>A0A1Z5KS60_FISSO</name>
<gene>
    <name evidence="3" type="ORF">FisN_7Hh247</name>
</gene>
<reference evidence="3 4" key="1">
    <citation type="journal article" date="2015" name="Plant Cell">
        <title>Oil accumulation by the oleaginous diatom Fistulifera solaris as revealed by the genome and transcriptome.</title>
        <authorList>
            <person name="Tanaka T."/>
            <person name="Maeda Y."/>
            <person name="Veluchamy A."/>
            <person name="Tanaka M."/>
            <person name="Abida H."/>
            <person name="Marechal E."/>
            <person name="Bowler C."/>
            <person name="Muto M."/>
            <person name="Sunaga Y."/>
            <person name="Tanaka M."/>
            <person name="Yoshino T."/>
            <person name="Taniguchi T."/>
            <person name="Fukuda Y."/>
            <person name="Nemoto M."/>
            <person name="Matsumoto M."/>
            <person name="Wong P.S."/>
            <person name="Aburatani S."/>
            <person name="Fujibuchi W."/>
        </authorList>
    </citation>
    <scope>NUCLEOTIDE SEQUENCE [LARGE SCALE GENOMIC DNA]</scope>
    <source>
        <strain evidence="3 4">JPCC DA0580</strain>
    </source>
</reference>
<evidence type="ECO:0000259" key="2">
    <source>
        <dbReference type="Pfam" id="PF20670"/>
    </source>
</evidence>
<dbReference type="OrthoDB" id="195555at2759"/>
<evidence type="ECO:0000313" key="3">
    <source>
        <dbReference type="EMBL" id="GAX29153.1"/>
    </source>
</evidence>
<dbReference type="Proteomes" id="UP000198406">
    <property type="component" value="Unassembled WGS sequence"/>
</dbReference>
<feature type="domain" description="DUF6816" evidence="2">
    <location>
        <begin position="103"/>
        <end position="335"/>
    </location>
</feature>
<feature type="signal peptide" evidence="1">
    <location>
        <begin position="1"/>
        <end position="22"/>
    </location>
</feature>
<dbReference type="InterPro" id="IPR049213">
    <property type="entry name" value="DUF6816"/>
</dbReference>
<evidence type="ECO:0000256" key="1">
    <source>
        <dbReference type="SAM" id="SignalP"/>
    </source>
</evidence>
<dbReference type="InParanoid" id="A0A1Z5KS60"/>
<dbReference type="Pfam" id="PF20670">
    <property type="entry name" value="DUF6816"/>
    <property type="match status" value="1"/>
</dbReference>
<proteinExistence type="predicted"/>
<keyword evidence="4" id="KW-1185">Reference proteome</keyword>
<dbReference type="EMBL" id="BDSP01000285">
    <property type="protein sequence ID" value="GAX29153.1"/>
    <property type="molecule type" value="Genomic_DNA"/>
</dbReference>
<organism evidence="3 4">
    <name type="scientific">Fistulifera solaris</name>
    <name type="common">Oleaginous diatom</name>
    <dbReference type="NCBI Taxonomy" id="1519565"/>
    <lineage>
        <taxon>Eukaryota</taxon>
        <taxon>Sar</taxon>
        <taxon>Stramenopiles</taxon>
        <taxon>Ochrophyta</taxon>
        <taxon>Bacillariophyta</taxon>
        <taxon>Bacillariophyceae</taxon>
        <taxon>Bacillariophycidae</taxon>
        <taxon>Naviculales</taxon>
        <taxon>Naviculaceae</taxon>
        <taxon>Fistulifera</taxon>
    </lineage>
</organism>
<dbReference type="AlphaFoldDB" id="A0A1Z5KS60"/>
<feature type="chain" id="PRO_5012441928" description="DUF6816 domain-containing protein" evidence="1">
    <location>
        <begin position="23"/>
        <end position="362"/>
    </location>
</feature>
<protein>
    <recommendedName>
        <fullName evidence="2">DUF6816 domain-containing protein</fullName>
    </recommendedName>
</protein>